<evidence type="ECO:0000259" key="10">
    <source>
        <dbReference type="PROSITE" id="PS51148"/>
    </source>
</evidence>
<keyword evidence="8" id="KW-0539">Nucleus</keyword>
<sequence>MKPGHERNQECLPPKKRDLNNSTSCRGEEVPSTQSSGVGGDTQGGGTAEEWLHAQPGLHYGVESAEGLQGLPVDQYSMLYRVALPSVSYSQTSLHPVLSHISPAYTVPSSLLQHHPGISYPPLGYAQIPHSSFQFVSPYGAVPYAVPPGFVPSTLISPSVALSQPHLVPYQSVIQEGLVSPPTQAHVSAHAFAKVGSSGGVPLMLTSEQAAQHQQHLGPLPAAELSPRGVPVFYHPQGTRAAPAPRDPYSREQETDRDREVNGGEREQAAREMLQDSVYNARNARLLQAASASAALEHAQDRSLKSRRLDERASPGQRSTPDTDLEVQQVVGRLASPVQGVSGGRKEVSFGPLNLSQGSQRGREAHGEAGESAGRTAYAIHPAVYGDPRVTAHQQQAGQPGHAVILANGQTVLVPLDYHQHQQPPQHYPSQTNDDTSAVTMASPTTYSKASESPARVCLPDRAVVELAAVEQQPISVPFAAALTQALAPAPTPAPSNPSHFMKGAIIQLATGELKRVEDLQTQDFVRSAEVSGGLKIDSSMVVDIRTSQQRPGLVALHFTVGEQQSKVTIDVPPEHPFFVFGQGWSSCSPERTAQLYGLACHHLQVGDVCVSITLQQPPQRQKQPLQQQQQQQQTQARTSTKVNSTSGAIGQPMGPPAPQQPRPQPHFRMERVHRERERGDKEEPMQLGGVGQSEMPTRPNRTSAEHTRSQSSYYLHTEGSARPGAGVGVVSTVSSASQRRWSAPGLQRYMKVEEGAHPQLCPSGSSRPSFIPQEVKLSIEGRSNAGK</sequence>
<dbReference type="SMART" id="SM00536">
    <property type="entry name" value="AXH"/>
    <property type="match status" value="1"/>
</dbReference>
<dbReference type="Pfam" id="PF12547">
    <property type="entry name" value="ATXN-1_C"/>
    <property type="match status" value="1"/>
</dbReference>
<reference evidence="12" key="1">
    <citation type="submission" date="2025-08" db="UniProtKB">
        <authorList>
            <consortium name="RefSeq"/>
        </authorList>
    </citation>
    <scope>IDENTIFICATION</scope>
    <source>
        <tissue evidence="12">White muscle</tissue>
    </source>
</reference>
<dbReference type="Gene3D" id="2.170.16.10">
    <property type="entry name" value="Hedgehog/Intein (Hint) domain"/>
    <property type="match status" value="1"/>
</dbReference>
<dbReference type="PANTHER" id="PTHR13392:SF6">
    <property type="entry name" value="ATAXIN-1-LIKE"/>
    <property type="match status" value="1"/>
</dbReference>
<dbReference type="InterPro" id="IPR003652">
    <property type="entry name" value="Ataxin_AXH_dom"/>
</dbReference>
<feature type="compositionally biased region" description="Basic and acidic residues" evidence="9">
    <location>
        <begin position="298"/>
        <end position="313"/>
    </location>
</feature>
<proteinExistence type="inferred from homology"/>
<dbReference type="InterPro" id="IPR020997">
    <property type="entry name" value="Ataxin-1_N"/>
</dbReference>
<gene>
    <name evidence="12" type="primary">atxn1l</name>
</gene>
<keyword evidence="3" id="KW-0678">Repressor</keyword>
<evidence type="ECO:0000256" key="5">
    <source>
        <dbReference type="ARBA" id="ARBA00023015"/>
    </source>
</evidence>
<name>A0A8U0R8H9_SALNM</name>
<evidence type="ECO:0000256" key="4">
    <source>
        <dbReference type="ARBA" id="ARBA00022553"/>
    </source>
</evidence>
<dbReference type="PROSITE" id="PS51148">
    <property type="entry name" value="AXH"/>
    <property type="match status" value="1"/>
</dbReference>
<dbReference type="KEGG" id="snh:120052549"/>
<dbReference type="GO" id="GO:0003723">
    <property type="term" value="F:RNA binding"/>
    <property type="evidence" value="ECO:0007669"/>
    <property type="project" value="InterPro"/>
</dbReference>
<comment type="similarity">
    <text evidence="2">Belongs to the ATXN1 family.</text>
</comment>
<evidence type="ECO:0000256" key="7">
    <source>
        <dbReference type="ARBA" id="ARBA00023163"/>
    </source>
</evidence>
<keyword evidence="5" id="KW-0805">Transcription regulation</keyword>
<evidence type="ECO:0000256" key="8">
    <source>
        <dbReference type="ARBA" id="ARBA00023242"/>
    </source>
</evidence>
<keyword evidence="11" id="KW-1185">Reference proteome</keyword>
<feature type="region of interest" description="Disordered" evidence="9">
    <location>
        <begin position="221"/>
        <end position="269"/>
    </location>
</feature>
<dbReference type="GeneID" id="120052549"/>
<dbReference type="AlphaFoldDB" id="A0A8U0R8H9"/>
<feature type="region of interest" description="Disordered" evidence="9">
    <location>
        <begin position="297"/>
        <end position="372"/>
    </location>
</feature>
<evidence type="ECO:0000256" key="1">
    <source>
        <dbReference type="ARBA" id="ARBA00004123"/>
    </source>
</evidence>
<accession>A0A8U0R8H9</accession>
<feature type="compositionally biased region" description="Basic and acidic residues" evidence="9">
    <location>
        <begin position="1"/>
        <end position="19"/>
    </location>
</feature>
<keyword evidence="4" id="KW-0597">Phosphoprotein</keyword>
<keyword evidence="6" id="KW-0238">DNA-binding</keyword>
<feature type="compositionally biased region" description="Polar residues" evidence="9">
    <location>
        <begin position="637"/>
        <end position="649"/>
    </location>
</feature>
<comment type="subcellular location">
    <subcellularLocation>
        <location evidence="1">Nucleus</location>
    </subcellularLocation>
</comment>
<evidence type="ECO:0000256" key="6">
    <source>
        <dbReference type="ARBA" id="ARBA00023125"/>
    </source>
</evidence>
<dbReference type="GO" id="GO:0005634">
    <property type="term" value="C:nucleus"/>
    <property type="evidence" value="ECO:0007669"/>
    <property type="project" value="UniProtKB-SubCell"/>
</dbReference>
<feature type="region of interest" description="Disordered" evidence="9">
    <location>
        <begin position="1"/>
        <end position="49"/>
    </location>
</feature>
<dbReference type="InterPro" id="IPR043404">
    <property type="entry name" value="ATAXIN1-like"/>
</dbReference>
<feature type="compositionally biased region" description="Pro residues" evidence="9">
    <location>
        <begin position="654"/>
        <end position="665"/>
    </location>
</feature>
<feature type="compositionally biased region" description="Gly residues" evidence="9">
    <location>
        <begin position="37"/>
        <end position="47"/>
    </location>
</feature>
<feature type="region of interest" description="Disordered" evidence="9">
    <location>
        <begin position="758"/>
        <end position="788"/>
    </location>
</feature>
<feature type="compositionally biased region" description="Basic and acidic residues" evidence="9">
    <location>
        <begin position="248"/>
        <end position="269"/>
    </location>
</feature>
<dbReference type="CTD" id="342371"/>
<evidence type="ECO:0000313" key="12">
    <source>
        <dbReference type="RefSeq" id="XP_038855454.1"/>
    </source>
</evidence>
<evidence type="ECO:0000256" key="3">
    <source>
        <dbReference type="ARBA" id="ARBA00022491"/>
    </source>
</evidence>
<dbReference type="InterPro" id="IPR036096">
    <property type="entry name" value="Ataxin_AXH_dom_sf"/>
</dbReference>
<dbReference type="SUPFAM" id="SSF102031">
    <property type="entry name" value="AXH domain"/>
    <property type="match status" value="1"/>
</dbReference>
<evidence type="ECO:0000256" key="2">
    <source>
        <dbReference type="ARBA" id="ARBA00007348"/>
    </source>
</evidence>
<dbReference type="GO" id="GO:0006355">
    <property type="term" value="P:regulation of DNA-templated transcription"/>
    <property type="evidence" value="ECO:0007669"/>
    <property type="project" value="InterPro"/>
</dbReference>
<keyword evidence="7" id="KW-0804">Transcription</keyword>
<evidence type="ECO:0000256" key="9">
    <source>
        <dbReference type="SAM" id="MobiDB-lite"/>
    </source>
</evidence>
<dbReference type="PANTHER" id="PTHR13392">
    <property type="entry name" value="ATAXIN 1"/>
    <property type="match status" value="1"/>
</dbReference>
<feature type="compositionally biased region" description="Low complexity" evidence="9">
    <location>
        <begin position="621"/>
        <end position="636"/>
    </location>
</feature>
<dbReference type="Proteomes" id="UP000808372">
    <property type="component" value="Chromosome 1"/>
</dbReference>
<evidence type="ECO:0000313" key="11">
    <source>
        <dbReference type="Proteomes" id="UP000808372"/>
    </source>
</evidence>
<organism evidence="11 12">
    <name type="scientific">Salvelinus namaycush</name>
    <name type="common">Lake trout</name>
    <name type="synonym">Salmo namaycush</name>
    <dbReference type="NCBI Taxonomy" id="8040"/>
    <lineage>
        <taxon>Eukaryota</taxon>
        <taxon>Metazoa</taxon>
        <taxon>Chordata</taxon>
        <taxon>Craniata</taxon>
        <taxon>Vertebrata</taxon>
        <taxon>Euteleostomi</taxon>
        <taxon>Actinopterygii</taxon>
        <taxon>Neopterygii</taxon>
        <taxon>Teleostei</taxon>
        <taxon>Protacanthopterygii</taxon>
        <taxon>Salmoniformes</taxon>
        <taxon>Salmonidae</taxon>
        <taxon>Salmoninae</taxon>
        <taxon>Salvelinus</taxon>
    </lineage>
</organism>
<dbReference type="Pfam" id="PF08517">
    <property type="entry name" value="AXH"/>
    <property type="match status" value="1"/>
</dbReference>
<dbReference type="GO" id="GO:0003677">
    <property type="term" value="F:DNA binding"/>
    <property type="evidence" value="ECO:0007669"/>
    <property type="project" value="UniProtKB-KW"/>
</dbReference>
<feature type="region of interest" description="Disordered" evidence="9">
    <location>
        <begin position="621"/>
        <end position="710"/>
    </location>
</feature>
<feature type="domain" description="AXH" evidence="10">
    <location>
        <begin position="489"/>
        <end position="621"/>
    </location>
</feature>
<feature type="compositionally biased region" description="Basic and acidic residues" evidence="9">
    <location>
        <begin position="668"/>
        <end position="685"/>
    </location>
</feature>
<protein>
    <submittedName>
        <fullName evidence="12">Ataxin-1-like</fullName>
    </submittedName>
</protein>
<dbReference type="RefSeq" id="XP_038855454.1">
    <property type="nucleotide sequence ID" value="XM_038999526.1"/>
</dbReference>